<dbReference type="Proteomes" id="UP000784294">
    <property type="component" value="Unassembled WGS sequence"/>
</dbReference>
<gene>
    <name evidence="2" type="ORF">PXEA_LOCUS24541</name>
</gene>
<evidence type="ECO:0000256" key="1">
    <source>
        <dbReference type="SAM" id="MobiDB-lite"/>
    </source>
</evidence>
<dbReference type="AlphaFoldDB" id="A0A448X8W0"/>
<evidence type="ECO:0000313" key="3">
    <source>
        <dbReference type="Proteomes" id="UP000784294"/>
    </source>
</evidence>
<accession>A0A448X8W0</accession>
<protein>
    <submittedName>
        <fullName evidence="2">Uncharacterized protein</fullName>
    </submittedName>
</protein>
<dbReference type="EMBL" id="CAAALY010118712">
    <property type="protein sequence ID" value="VEL31101.1"/>
    <property type="molecule type" value="Genomic_DNA"/>
</dbReference>
<organism evidence="2 3">
    <name type="scientific">Protopolystoma xenopodis</name>
    <dbReference type="NCBI Taxonomy" id="117903"/>
    <lineage>
        <taxon>Eukaryota</taxon>
        <taxon>Metazoa</taxon>
        <taxon>Spiralia</taxon>
        <taxon>Lophotrochozoa</taxon>
        <taxon>Platyhelminthes</taxon>
        <taxon>Monogenea</taxon>
        <taxon>Polyopisthocotylea</taxon>
        <taxon>Polystomatidea</taxon>
        <taxon>Polystomatidae</taxon>
        <taxon>Protopolystoma</taxon>
    </lineage>
</organism>
<feature type="region of interest" description="Disordered" evidence="1">
    <location>
        <begin position="100"/>
        <end position="123"/>
    </location>
</feature>
<keyword evidence="3" id="KW-1185">Reference proteome</keyword>
<comment type="caution">
    <text evidence="2">The sequence shown here is derived from an EMBL/GenBank/DDBJ whole genome shotgun (WGS) entry which is preliminary data.</text>
</comment>
<feature type="compositionally biased region" description="Basic and acidic residues" evidence="1">
    <location>
        <begin position="114"/>
        <end position="123"/>
    </location>
</feature>
<evidence type="ECO:0000313" key="2">
    <source>
        <dbReference type="EMBL" id="VEL31101.1"/>
    </source>
</evidence>
<proteinExistence type="predicted"/>
<name>A0A448X8W0_9PLAT</name>
<reference evidence="2" key="1">
    <citation type="submission" date="2018-11" db="EMBL/GenBank/DDBJ databases">
        <authorList>
            <consortium name="Pathogen Informatics"/>
        </authorList>
    </citation>
    <scope>NUCLEOTIDE SEQUENCE</scope>
</reference>
<sequence length="123" mass="13845">MRCLRERRAPLVGVGCMCFRACMEWGQVEEERLKSDISPSDFGRRVTDRRCRCRCQCHCHCHYCFCYHSVTPGRFSNWAWVTSGQGDWGFGPTCIDCPMDTSAAESEGGSEAGDEVKTGKTTD</sequence>